<evidence type="ECO:0000256" key="1">
    <source>
        <dbReference type="SAM" id="MobiDB-lite"/>
    </source>
</evidence>
<protein>
    <submittedName>
        <fullName evidence="2">Uncharacterized protein</fullName>
    </submittedName>
</protein>
<gene>
    <name evidence="2" type="ORF">SRIMR7_09205</name>
</gene>
<feature type="region of interest" description="Disordered" evidence="1">
    <location>
        <begin position="242"/>
        <end position="279"/>
    </location>
</feature>
<name>A0ABY3YWJ4_STRRM</name>
<dbReference type="Proteomes" id="UP000829494">
    <property type="component" value="Chromosome"/>
</dbReference>
<accession>A0ABY3YWJ4</accession>
<sequence length="279" mass="30262">MYWFVRHLQAPGLALSNRRQHKRAAGRTPQRGARGAPPSGRWGESGENELGRSPAETAVDRHSPDHIQPGDERPTSPRVMTEPKGQHGRARMTEPTCQRDHGPAGFENNRGIGMPKDVEAVLPGNPPPSALFPHGDDTGRSQSWLPDLDVEDVGAYSVTVSRGQHQGERLRLPLGLGALPRATRFRRDRMLCEVLGRLGSNRLRHIRNPGLAALGQGEVPISRARAARHEARGSQQSCTWEMTGNAGMGDATQAGAPSAPDTYKRSGRGGSRTTTRPGR</sequence>
<organism evidence="2 3">
    <name type="scientific">Streptomyces rimosus subsp. rimosus</name>
    <dbReference type="NCBI Taxonomy" id="132474"/>
    <lineage>
        <taxon>Bacteria</taxon>
        <taxon>Bacillati</taxon>
        <taxon>Actinomycetota</taxon>
        <taxon>Actinomycetes</taxon>
        <taxon>Kitasatosporales</taxon>
        <taxon>Streptomycetaceae</taxon>
        <taxon>Streptomyces</taxon>
    </lineage>
</organism>
<keyword evidence="3" id="KW-1185">Reference proteome</keyword>
<feature type="region of interest" description="Disordered" evidence="1">
    <location>
        <begin position="15"/>
        <end position="104"/>
    </location>
</feature>
<feature type="compositionally biased region" description="Basic and acidic residues" evidence="1">
    <location>
        <begin position="58"/>
        <end position="75"/>
    </location>
</feature>
<dbReference type="EMBL" id="CP094298">
    <property type="protein sequence ID" value="UNZ02323.1"/>
    <property type="molecule type" value="Genomic_DNA"/>
</dbReference>
<evidence type="ECO:0000313" key="2">
    <source>
        <dbReference type="EMBL" id="UNZ02323.1"/>
    </source>
</evidence>
<evidence type="ECO:0000313" key="3">
    <source>
        <dbReference type="Proteomes" id="UP000829494"/>
    </source>
</evidence>
<proteinExistence type="predicted"/>
<reference evidence="2 3" key="1">
    <citation type="submission" date="2022-03" db="EMBL/GenBank/DDBJ databases">
        <title>Complete genome of Streptomyces rimosus ssp. rimosus R7 (=ATCC 10970).</title>
        <authorList>
            <person name="Beganovic S."/>
            <person name="Ruckert C."/>
            <person name="Busche T."/>
            <person name="Kalinowski J."/>
            <person name="Wittmann C."/>
        </authorList>
    </citation>
    <scope>NUCLEOTIDE SEQUENCE [LARGE SCALE GENOMIC DNA]</scope>
    <source>
        <strain evidence="2 3">R7</strain>
    </source>
</reference>